<gene>
    <name evidence="1" type="ORF">OKIOD_LOCUS11400</name>
</gene>
<protein>
    <submittedName>
        <fullName evidence="1">Oidioi.mRNA.OKI2018_I69.chr1.g2635.t1.cds</fullName>
    </submittedName>
</protein>
<keyword evidence="2" id="KW-1185">Reference proteome</keyword>
<sequence length="91" mass="10813">MKKELFAQCHQISDTYIEPFSLLEGEKGEIENRLNNSSSHDEKKPTNLRNQLHRNVFFFKFVSFFYDFQPIKDVNDTNQADSFLKFDDQSN</sequence>
<organism evidence="1 2">
    <name type="scientific">Oikopleura dioica</name>
    <name type="common">Tunicate</name>
    <dbReference type="NCBI Taxonomy" id="34765"/>
    <lineage>
        <taxon>Eukaryota</taxon>
        <taxon>Metazoa</taxon>
        <taxon>Chordata</taxon>
        <taxon>Tunicata</taxon>
        <taxon>Appendicularia</taxon>
        <taxon>Copelata</taxon>
        <taxon>Oikopleuridae</taxon>
        <taxon>Oikopleura</taxon>
    </lineage>
</organism>
<reference evidence="1 2" key="1">
    <citation type="submission" date="2021-04" db="EMBL/GenBank/DDBJ databases">
        <authorList>
            <person name="Bliznina A."/>
        </authorList>
    </citation>
    <scope>NUCLEOTIDE SEQUENCE [LARGE SCALE GENOMIC DNA]</scope>
</reference>
<evidence type="ECO:0000313" key="2">
    <source>
        <dbReference type="Proteomes" id="UP001158576"/>
    </source>
</evidence>
<dbReference type="Proteomes" id="UP001158576">
    <property type="component" value="Chromosome 1"/>
</dbReference>
<evidence type="ECO:0000313" key="1">
    <source>
        <dbReference type="EMBL" id="CAG5105999.1"/>
    </source>
</evidence>
<proteinExistence type="predicted"/>
<name>A0ABN7T0V3_OIKDI</name>
<dbReference type="EMBL" id="OU015566">
    <property type="protein sequence ID" value="CAG5105999.1"/>
    <property type="molecule type" value="Genomic_DNA"/>
</dbReference>
<accession>A0ABN7T0V3</accession>